<keyword evidence="5" id="KW-0411">Iron-sulfur</keyword>
<comment type="cofactor">
    <cofactor evidence="1">
        <name>[4Fe-4S] cluster</name>
        <dbReference type="ChEBI" id="CHEBI:49883"/>
    </cofactor>
</comment>
<dbReference type="PANTHER" id="PTHR43273">
    <property type="entry name" value="ANAEROBIC SULFATASE-MATURATING ENZYME HOMOLOG ASLB-RELATED"/>
    <property type="match status" value="1"/>
</dbReference>
<dbReference type="Gene3D" id="3.20.20.70">
    <property type="entry name" value="Aldolase class I"/>
    <property type="match status" value="1"/>
</dbReference>
<dbReference type="PANTHER" id="PTHR43273:SF3">
    <property type="entry name" value="ANAEROBIC SULFATASE-MATURATING ENZYME HOMOLOG ASLB-RELATED"/>
    <property type="match status" value="1"/>
</dbReference>
<evidence type="ECO:0000313" key="7">
    <source>
        <dbReference type="EMBL" id="KGA93868.1"/>
    </source>
</evidence>
<keyword evidence="4" id="KW-0408">Iron</keyword>
<dbReference type="SFLD" id="SFLDS00029">
    <property type="entry name" value="Radical_SAM"/>
    <property type="match status" value="1"/>
</dbReference>
<evidence type="ECO:0000256" key="1">
    <source>
        <dbReference type="ARBA" id="ARBA00001966"/>
    </source>
</evidence>
<keyword evidence="3" id="KW-0479">Metal-binding</keyword>
<dbReference type="InterPro" id="IPR058240">
    <property type="entry name" value="rSAM_sf"/>
</dbReference>
<name>A0A094W8K7_9BACT</name>
<proteinExistence type="inferred from homology"/>
<dbReference type="PATRIC" id="fig|178606.4.peg.1584"/>
<dbReference type="GO" id="GO:0016491">
    <property type="term" value="F:oxidoreductase activity"/>
    <property type="evidence" value="ECO:0007669"/>
    <property type="project" value="InterPro"/>
</dbReference>
<evidence type="ECO:0000256" key="4">
    <source>
        <dbReference type="ARBA" id="ARBA00023004"/>
    </source>
</evidence>
<dbReference type="Proteomes" id="UP000029452">
    <property type="component" value="Unassembled WGS sequence"/>
</dbReference>
<dbReference type="InterPro" id="IPR013785">
    <property type="entry name" value="Aldolase_TIM"/>
</dbReference>
<dbReference type="GO" id="GO:0046872">
    <property type="term" value="F:metal ion binding"/>
    <property type="evidence" value="ECO:0007669"/>
    <property type="project" value="UniProtKB-KW"/>
</dbReference>
<dbReference type="GO" id="GO:0051536">
    <property type="term" value="F:iron-sulfur cluster binding"/>
    <property type="evidence" value="ECO:0007669"/>
    <property type="project" value="UniProtKB-KW"/>
</dbReference>
<dbReference type="OrthoDB" id="9782387at2"/>
<dbReference type="NCBIfam" id="TIGR04085">
    <property type="entry name" value="rSAM_more_4Fe4S"/>
    <property type="match status" value="1"/>
</dbReference>
<evidence type="ECO:0000256" key="2">
    <source>
        <dbReference type="ARBA" id="ARBA00022691"/>
    </source>
</evidence>
<evidence type="ECO:0000256" key="6">
    <source>
        <dbReference type="ARBA" id="ARBA00023601"/>
    </source>
</evidence>
<gene>
    <name evidence="7" type="ORF">LptCag_1578</name>
</gene>
<organism evidence="7 8">
    <name type="scientific">Leptospirillum ferriphilum</name>
    <dbReference type="NCBI Taxonomy" id="178606"/>
    <lineage>
        <taxon>Bacteria</taxon>
        <taxon>Pseudomonadati</taxon>
        <taxon>Nitrospirota</taxon>
        <taxon>Nitrospiria</taxon>
        <taxon>Nitrospirales</taxon>
        <taxon>Nitrospiraceae</taxon>
        <taxon>Leptospirillum</taxon>
    </lineage>
</organism>
<dbReference type="SUPFAM" id="SSF102114">
    <property type="entry name" value="Radical SAM enzymes"/>
    <property type="match status" value="1"/>
</dbReference>
<sequence length="387" mass="43904">MEQGDMICFMRVTAFCNMGCTHCIQPEESRSLKDTMTFDTVRKTAVMLKEIQEKRGRPPGGATILFQGGEVMLVPVEWYQDSAIILDEVLPGHQENMQTSLIPYSHKWADIVHERFRGVLGTSIDFSTRQINGSVEEYQRIWLEKVGMARKDGIELFPVTVVTKGELGMAPFLIDWFLDNGFSYVTFEKYVEYGHMLFSDMTKNSEYSGFLIQAFDDTFKRMKAGKKVLYINPILSSLRGILSGEPGHKWGVSCLENTLSVFPDGRLHSCPPRSAQESYGNLSEGHGSFLESPIRIANIRDYHMNHVLPDCLTCPHMSWCRSGCPIEQLDGDGECTGFRMFLDHVEKSLENPDTFRLAREYLESGTEIEQRGLFLSTEREGVNGRKA</sequence>
<dbReference type="SFLD" id="SFLDG01067">
    <property type="entry name" value="SPASM/twitch_domain_containing"/>
    <property type="match status" value="1"/>
</dbReference>
<dbReference type="InterPro" id="IPR023885">
    <property type="entry name" value="4Fe4S-binding_SPASM_dom"/>
</dbReference>
<evidence type="ECO:0000256" key="3">
    <source>
        <dbReference type="ARBA" id="ARBA00022723"/>
    </source>
</evidence>
<comment type="similarity">
    <text evidence="6">Belongs to the radical SAM superfamily. Anaerobic sulfatase-maturating enzyme family.</text>
</comment>
<dbReference type="RefSeq" id="WP_036082538.1">
    <property type="nucleotide sequence ID" value="NZ_JPGK01000005.1"/>
</dbReference>
<evidence type="ECO:0000313" key="8">
    <source>
        <dbReference type="Proteomes" id="UP000029452"/>
    </source>
</evidence>
<reference evidence="7 8" key="1">
    <citation type="submission" date="2014-06" db="EMBL/GenBank/DDBJ databases">
        <title>Draft genome sequence of iron oxidizing acidophile Leptospirillum ferriphilum DSM14647.</title>
        <authorList>
            <person name="Cardenas J.P."/>
            <person name="Lazcano M."/>
            <person name="Ossandon F.J."/>
            <person name="Corbett M."/>
            <person name="Holmes D.S."/>
            <person name="Watkin E."/>
        </authorList>
    </citation>
    <scope>NUCLEOTIDE SEQUENCE [LARGE SCALE GENOMIC DNA]</scope>
    <source>
        <strain evidence="7 8">DSM 14647</strain>
    </source>
</reference>
<dbReference type="InterPro" id="IPR023867">
    <property type="entry name" value="Sulphatase_maturase_rSAM"/>
</dbReference>
<dbReference type="InterPro" id="IPR007197">
    <property type="entry name" value="rSAM"/>
</dbReference>
<accession>A0A094W8K7</accession>
<evidence type="ECO:0000256" key="5">
    <source>
        <dbReference type="ARBA" id="ARBA00023014"/>
    </source>
</evidence>
<dbReference type="EMBL" id="JPGK01000005">
    <property type="protein sequence ID" value="KGA93868.1"/>
    <property type="molecule type" value="Genomic_DNA"/>
</dbReference>
<keyword evidence="2" id="KW-0949">S-adenosyl-L-methionine</keyword>
<comment type="caution">
    <text evidence="7">The sequence shown here is derived from an EMBL/GenBank/DDBJ whole genome shotgun (WGS) entry which is preliminary data.</text>
</comment>
<protein>
    <submittedName>
        <fullName evidence="7">Radical SAM domain protein</fullName>
    </submittedName>
</protein>
<dbReference type="AlphaFoldDB" id="A0A094W8K7"/>